<dbReference type="Proteomes" id="UP001443914">
    <property type="component" value="Unassembled WGS sequence"/>
</dbReference>
<organism evidence="7 8">
    <name type="scientific">Saponaria officinalis</name>
    <name type="common">Common soapwort</name>
    <name type="synonym">Lychnis saponaria</name>
    <dbReference type="NCBI Taxonomy" id="3572"/>
    <lineage>
        <taxon>Eukaryota</taxon>
        <taxon>Viridiplantae</taxon>
        <taxon>Streptophyta</taxon>
        <taxon>Embryophyta</taxon>
        <taxon>Tracheophyta</taxon>
        <taxon>Spermatophyta</taxon>
        <taxon>Magnoliopsida</taxon>
        <taxon>eudicotyledons</taxon>
        <taxon>Gunneridae</taxon>
        <taxon>Pentapetalae</taxon>
        <taxon>Caryophyllales</taxon>
        <taxon>Caryophyllaceae</taxon>
        <taxon>Caryophylleae</taxon>
        <taxon>Saponaria</taxon>
    </lineage>
</organism>
<dbReference type="SUPFAM" id="SSF81383">
    <property type="entry name" value="F-box domain"/>
    <property type="match status" value="1"/>
</dbReference>
<comment type="pathway">
    <text evidence="2">Protein modification; protein ubiquitination.</text>
</comment>
<evidence type="ECO:0000256" key="4">
    <source>
        <dbReference type="ARBA" id="ARBA00022786"/>
    </source>
</evidence>
<dbReference type="InterPro" id="IPR057207">
    <property type="entry name" value="FBXL15_LRR"/>
</dbReference>
<comment type="caution">
    <text evidence="7">The sequence shown here is derived from an EMBL/GenBank/DDBJ whole genome shotgun (WGS) entry which is preliminary data.</text>
</comment>
<feature type="domain" description="F-box" evidence="6">
    <location>
        <begin position="70"/>
        <end position="110"/>
    </location>
</feature>
<dbReference type="SUPFAM" id="SSF52047">
    <property type="entry name" value="RNI-like"/>
    <property type="match status" value="2"/>
</dbReference>
<evidence type="ECO:0000259" key="6">
    <source>
        <dbReference type="SMART" id="SM00256"/>
    </source>
</evidence>
<dbReference type="GO" id="GO:0006511">
    <property type="term" value="P:ubiquitin-dependent protein catabolic process"/>
    <property type="evidence" value="ECO:0007669"/>
    <property type="project" value="UniProtKB-ARBA"/>
</dbReference>
<accession>A0AAW1I4W9</accession>
<keyword evidence="8" id="KW-1185">Reference proteome</keyword>
<dbReference type="FunFam" id="3.80.10.10:FF:000473">
    <property type="entry name" value="EIN3-binding F-box protein 1"/>
    <property type="match status" value="1"/>
</dbReference>
<dbReference type="EMBL" id="JBDFQZ010000010">
    <property type="protein sequence ID" value="KAK9683594.1"/>
    <property type="molecule type" value="Genomic_DNA"/>
</dbReference>
<dbReference type="GO" id="GO:0005634">
    <property type="term" value="C:nucleus"/>
    <property type="evidence" value="ECO:0007669"/>
    <property type="project" value="UniProtKB-SubCell"/>
</dbReference>
<evidence type="ECO:0000256" key="5">
    <source>
        <dbReference type="ARBA" id="ARBA00023242"/>
    </source>
</evidence>
<name>A0AAW1I4W9_SAPOF</name>
<dbReference type="InterPro" id="IPR050648">
    <property type="entry name" value="F-box_LRR-repeat"/>
</dbReference>
<comment type="subcellular location">
    <subcellularLocation>
        <location evidence="1">Nucleus</location>
    </subcellularLocation>
</comment>
<dbReference type="GO" id="GO:0009873">
    <property type="term" value="P:ethylene-activated signaling pathway"/>
    <property type="evidence" value="ECO:0007669"/>
    <property type="project" value="UniProtKB-KW"/>
</dbReference>
<dbReference type="SMART" id="SM00367">
    <property type="entry name" value="LRR_CC"/>
    <property type="match status" value="13"/>
</dbReference>
<evidence type="ECO:0000256" key="1">
    <source>
        <dbReference type="ARBA" id="ARBA00004123"/>
    </source>
</evidence>
<reference evidence="7" key="1">
    <citation type="submission" date="2024-03" db="EMBL/GenBank/DDBJ databases">
        <title>WGS assembly of Saponaria officinalis var. Norfolk2.</title>
        <authorList>
            <person name="Jenkins J."/>
            <person name="Shu S."/>
            <person name="Grimwood J."/>
            <person name="Barry K."/>
            <person name="Goodstein D."/>
            <person name="Schmutz J."/>
            <person name="Leebens-Mack J."/>
            <person name="Osbourn A."/>
        </authorList>
    </citation>
    <scope>NUCLEOTIDE SEQUENCE [LARGE SCALE GENOMIC DNA]</scope>
    <source>
        <strain evidence="7">JIC</strain>
    </source>
</reference>
<dbReference type="Gene3D" id="1.20.1280.50">
    <property type="match status" value="1"/>
</dbReference>
<keyword evidence="5" id="KW-0539">Nucleus</keyword>
<evidence type="ECO:0000313" key="8">
    <source>
        <dbReference type="Proteomes" id="UP001443914"/>
    </source>
</evidence>
<dbReference type="Pfam" id="PF25372">
    <property type="entry name" value="DUF7885"/>
    <property type="match status" value="2"/>
</dbReference>
<dbReference type="AlphaFoldDB" id="A0AAW1I4W9"/>
<evidence type="ECO:0000313" key="7">
    <source>
        <dbReference type="EMBL" id="KAK9683594.1"/>
    </source>
</evidence>
<sequence length="635" mass="67990">MSQIFAFSGDEEFYHGSSIYSNPKEAGTFLSLGDCPVDIFFPRKRARVHAPSVTNGKISEPKKTVSIDSLPDECLYEILRRLPGDQERSICTGVSKRWLMLLSSIPRKEMKLVDRDLEIETGGFLTRSLEGKKATDVRLAALAVRSGGRGGLGRLVIRGSNRVRGVTNLGLKAVARCCSSLKVLSLWNVCSVEDEGLLEIANGCHRLEKLDLSNCSGITDKALVAIAKNCPFLNSINVENCQNVGNEGLQAIGQYCTNLKAINIKDCPRVSDQGIASLMSSASFVVNKLKLQGLNITDVSLAVVGHYGKALTNLVLVDLQNVNERGFWVMGNAQGLQHLKSLTISSCQGVTDLAVEVVGKGCPNLKQFVIKKGAFLSDNGLVSFAKAATSLESIQLVECHRITQIGFFGLLLNSGPKFKALAMSSCFGFKDMISGFPLPNMSIPLRSITLTNCPGLGDMTVAMLAKLCPQLQYVNFTNLPTITDVSLLSLVESCDAGSGLVKVGLTGCINVTDNVVVSLAKVHGGTLEVLNLNGCGKVTDTSMTAIAYNCLVLNELDVSKCAVTDFGVASLARSNSVSLQILGLSGCAMLSDKSLPFLMKLGQSLVGLNLKNCNSISSTVVDMLEERLVRCDILV</sequence>
<dbReference type="InterPro" id="IPR006553">
    <property type="entry name" value="Leu-rich_rpt_Cys-con_subtyp"/>
</dbReference>
<dbReference type="InterPro" id="IPR001810">
    <property type="entry name" value="F-box_dom"/>
</dbReference>
<dbReference type="InterPro" id="IPR036047">
    <property type="entry name" value="F-box-like_dom_sf"/>
</dbReference>
<evidence type="ECO:0000256" key="2">
    <source>
        <dbReference type="ARBA" id="ARBA00004906"/>
    </source>
</evidence>
<dbReference type="PANTHER" id="PTHR13382">
    <property type="entry name" value="MITOCHONDRIAL ATP SYNTHASE COUPLING FACTOR B"/>
    <property type="match status" value="1"/>
</dbReference>
<dbReference type="GO" id="GO:0005737">
    <property type="term" value="C:cytoplasm"/>
    <property type="evidence" value="ECO:0007669"/>
    <property type="project" value="TreeGrafter"/>
</dbReference>
<protein>
    <recommendedName>
        <fullName evidence="6">F-box domain-containing protein</fullName>
    </recommendedName>
</protein>
<dbReference type="PANTHER" id="PTHR13382:SF58">
    <property type="entry name" value="F-BOX_LRR PROTEIN"/>
    <property type="match status" value="1"/>
</dbReference>
<keyword evidence="3" id="KW-0936">Ethylene signaling pathway</keyword>
<proteinExistence type="predicted"/>
<dbReference type="InterPro" id="IPR032675">
    <property type="entry name" value="LRR_dom_sf"/>
</dbReference>
<dbReference type="SMART" id="SM00256">
    <property type="entry name" value="FBOX"/>
    <property type="match status" value="1"/>
</dbReference>
<dbReference type="FunFam" id="3.80.10.10:FF:000451">
    <property type="entry name" value="EIN3-binding F-box protein 1"/>
    <property type="match status" value="1"/>
</dbReference>
<dbReference type="Gene3D" id="3.80.10.10">
    <property type="entry name" value="Ribonuclease Inhibitor"/>
    <property type="match status" value="4"/>
</dbReference>
<dbReference type="FunFam" id="3.80.10.10:FF:000595">
    <property type="entry name" value="EIN3-binding F-box protein 1"/>
    <property type="match status" value="1"/>
</dbReference>
<evidence type="ECO:0000256" key="3">
    <source>
        <dbReference type="ARBA" id="ARBA00022745"/>
    </source>
</evidence>
<dbReference type="GO" id="GO:0010105">
    <property type="term" value="P:negative regulation of ethylene-activated signaling pathway"/>
    <property type="evidence" value="ECO:0007669"/>
    <property type="project" value="UniProtKB-ARBA"/>
</dbReference>
<gene>
    <name evidence="7" type="ORF">RND81_10G151600</name>
</gene>
<keyword evidence="4" id="KW-0833">Ubl conjugation pathway</keyword>